<feature type="region of interest" description="Disordered" evidence="1">
    <location>
        <begin position="71"/>
        <end position="105"/>
    </location>
</feature>
<evidence type="ECO:0000313" key="3">
    <source>
        <dbReference type="EMBL" id="KDR85784.1"/>
    </source>
</evidence>
<dbReference type="AlphaFoldDB" id="A0A067U0G3"/>
<organism evidence="3 4">
    <name type="scientific">Galerina marginata (strain CBS 339.88)</name>
    <dbReference type="NCBI Taxonomy" id="685588"/>
    <lineage>
        <taxon>Eukaryota</taxon>
        <taxon>Fungi</taxon>
        <taxon>Dikarya</taxon>
        <taxon>Basidiomycota</taxon>
        <taxon>Agaricomycotina</taxon>
        <taxon>Agaricomycetes</taxon>
        <taxon>Agaricomycetidae</taxon>
        <taxon>Agaricales</taxon>
        <taxon>Agaricineae</taxon>
        <taxon>Strophariaceae</taxon>
        <taxon>Galerina</taxon>
    </lineage>
</organism>
<dbReference type="GO" id="GO:0005085">
    <property type="term" value="F:guanyl-nucleotide exchange factor activity"/>
    <property type="evidence" value="ECO:0007669"/>
    <property type="project" value="InterPro"/>
</dbReference>
<feature type="region of interest" description="Disordered" evidence="1">
    <location>
        <begin position="500"/>
        <end position="647"/>
    </location>
</feature>
<feature type="compositionally biased region" description="Low complexity" evidence="1">
    <location>
        <begin position="523"/>
        <end position="539"/>
    </location>
</feature>
<feature type="region of interest" description="Disordered" evidence="1">
    <location>
        <begin position="141"/>
        <end position="173"/>
    </location>
</feature>
<dbReference type="HOGENOM" id="CLU_378132_0_0_1"/>
<accession>A0A067U0G3</accession>
<dbReference type="SUPFAM" id="SSF48065">
    <property type="entry name" value="DBL homology domain (DH-domain)"/>
    <property type="match status" value="1"/>
</dbReference>
<feature type="compositionally biased region" description="Polar residues" evidence="1">
    <location>
        <begin position="161"/>
        <end position="173"/>
    </location>
</feature>
<dbReference type="PROSITE" id="PS50010">
    <property type="entry name" value="DH_2"/>
    <property type="match status" value="1"/>
</dbReference>
<feature type="compositionally biased region" description="Low complexity" evidence="1">
    <location>
        <begin position="1"/>
        <end position="11"/>
    </location>
</feature>
<dbReference type="EMBL" id="KL142367">
    <property type="protein sequence ID" value="KDR85784.1"/>
    <property type="molecule type" value="Genomic_DNA"/>
</dbReference>
<reference evidence="4" key="1">
    <citation type="journal article" date="2014" name="Proc. Natl. Acad. Sci. U.S.A.">
        <title>Extensive sampling of basidiomycete genomes demonstrates inadequacy of the white-rot/brown-rot paradigm for wood decay fungi.</title>
        <authorList>
            <person name="Riley R."/>
            <person name="Salamov A.A."/>
            <person name="Brown D.W."/>
            <person name="Nagy L.G."/>
            <person name="Floudas D."/>
            <person name="Held B.W."/>
            <person name="Levasseur A."/>
            <person name="Lombard V."/>
            <person name="Morin E."/>
            <person name="Otillar R."/>
            <person name="Lindquist E.A."/>
            <person name="Sun H."/>
            <person name="LaButti K.M."/>
            <person name="Schmutz J."/>
            <person name="Jabbour D."/>
            <person name="Luo H."/>
            <person name="Baker S.E."/>
            <person name="Pisabarro A.G."/>
            <person name="Walton J.D."/>
            <person name="Blanchette R.A."/>
            <person name="Henrissat B."/>
            <person name="Martin F."/>
            <person name="Cullen D."/>
            <person name="Hibbett D.S."/>
            <person name="Grigoriev I.V."/>
        </authorList>
    </citation>
    <scope>NUCLEOTIDE SEQUENCE [LARGE SCALE GENOMIC DNA]</scope>
    <source>
        <strain evidence="4">CBS 339.88</strain>
    </source>
</reference>
<dbReference type="OrthoDB" id="660555at2759"/>
<evidence type="ECO:0000313" key="4">
    <source>
        <dbReference type="Proteomes" id="UP000027222"/>
    </source>
</evidence>
<feature type="compositionally biased region" description="Low complexity" evidence="1">
    <location>
        <begin position="552"/>
        <end position="590"/>
    </location>
</feature>
<feature type="region of interest" description="Disordered" evidence="1">
    <location>
        <begin position="1"/>
        <end position="40"/>
    </location>
</feature>
<dbReference type="InterPro" id="IPR000219">
    <property type="entry name" value="DH_dom"/>
</dbReference>
<evidence type="ECO:0000259" key="2">
    <source>
        <dbReference type="PROSITE" id="PS50010"/>
    </source>
</evidence>
<evidence type="ECO:0000256" key="1">
    <source>
        <dbReference type="SAM" id="MobiDB-lite"/>
    </source>
</evidence>
<name>A0A067U0G3_GALM3</name>
<keyword evidence="4" id="KW-1185">Reference proteome</keyword>
<dbReference type="Proteomes" id="UP000027222">
    <property type="component" value="Unassembled WGS sequence"/>
</dbReference>
<feature type="compositionally biased region" description="Low complexity" evidence="1">
    <location>
        <begin position="601"/>
        <end position="619"/>
    </location>
</feature>
<sequence>MSLSSAPSSLPSSPPPPSAPRPPLRRHDAAISADEPVGRRRWTLANVMTDEGISDEGLVRELERMREVGEWARRRERERRMSRAVNEGKGRGESGDGNEEREVNLEREEQDEMMVVWDMGREVWEREMGIAGEGAVIHDSPLSETGLAGEGDRKADAFPLRSSSTGPSITAPTTLPSSSWLAAQRALLTCRELILTERHYLSLLLSLVAQHTATPPPPLMLHYAEELVRASAAVLAGMEKEPSVGGVARAFLEREEEVGSAYIGWCGAVGAWFVDGAGLDDQGQGHLKKKRSRTEYQSQSGDGDADDLNSNATGPPVSPLKRTVSTWRRSMPSITSLGLDGGSMSIYGRREREVEKERVRVPSGVATSAASASGTGTGYAAVAPVSVPTVSHLVSASASTSVSGIGFPTSATLSGGTVSAGGVTARLGSTGNPKPPRKPAVRELAILPTQRVMRYVLLYRDLLNHTPSTSSSHALVERAVQAACRIADKCDRAQGNAAFIVSGTAGPGPVSATTPAKNRSAGKDANANAGGNSASSSRSSSRREVPQLMNRTPSSRPSSPSGKTASSASTSGSASTGATSVSGSASSSEGDPLAKSASSGTKAPTAFPTSSSSSHGSPAVLKKPQRRRPSTAGSTTTATPSGRRLSGVSLMTMSGIGWPAGKKASAGAGSEAVPMVVNVGAAAAAGGAGTSNLKSHVHGDAGAPQVVRSSTVAEIAPKPVETAAPAIAVSTAV</sequence>
<feature type="compositionally biased region" description="Low complexity" evidence="1">
    <location>
        <begin position="630"/>
        <end position="644"/>
    </location>
</feature>
<protein>
    <recommendedName>
        <fullName evidence="2">DH domain-containing protein</fullName>
    </recommendedName>
</protein>
<dbReference type="Pfam" id="PF00621">
    <property type="entry name" value="RhoGEF"/>
    <property type="match status" value="1"/>
</dbReference>
<feature type="domain" description="DH" evidence="2">
    <location>
        <begin position="441"/>
        <end position="493"/>
    </location>
</feature>
<proteinExistence type="predicted"/>
<dbReference type="Gene3D" id="1.20.900.10">
    <property type="entry name" value="Dbl homology (DH) domain"/>
    <property type="match status" value="1"/>
</dbReference>
<dbReference type="STRING" id="685588.A0A067U0G3"/>
<feature type="region of interest" description="Disordered" evidence="1">
    <location>
        <begin position="283"/>
        <end position="324"/>
    </location>
</feature>
<dbReference type="InterPro" id="IPR035899">
    <property type="entry name" value="DBL_dom_sf"/>
</dbReference>
<feature type="compositionally biased region" description="Pro residues" evidence="1">
    <location>
        <begin position="12"/>
        <end position="22"/>
    </location>
</feature>
<gene>
    <name evidence="3" type="ORF">GALMADRAFT_386901</name>
</gene>